<organism evidence="2 3">
    <name type="scientific">Alternaria atra</name>
    <dbReference type="NCBI Taxonomy" id="119953"/>
    <lineage>
        <taxon>Eukaryota</taxon>
        <taxon>Fungi</taxon>
        <taxon>Dikarya</taxon>
        <taxon>Ascomycota</taxon>
        <taxon>Pezizomycotina</taxon>
        <taxon>Dothideomycetes</taxon>
        <taxon>Pleosporomycetidae</taxon>
        <taxon>Pleosporales</taxon>
        <taxon>Pleosporineae</taxon>
        <taxon>Pleosporaceae</taxon>
        <taxon>Alternaria</taxon>
        <taxon>Alternaria sect. Ulocladioides</taxon>
    </lineage>
</organism>
<accession>A0A8J2I7Y8</accession>
<proteinExistence type="predicted"/>
<dbReference type="EMBL" id="CAJRGZ010000022">
    <property type="protein sequence ID" value="CAG5170095.1"/>
    <property type="molecule type" value="Genomic_DNA"/>
</dbReference>
<evidence type="ECO:0008006" key="4">
    <source>
        <dbReference type="Google" id="ProtNLM"/>
    </source>
</evidence>
<dbReference type="AlphaFoldDB" id="A0A8J2I7Y8"/>
<evidence type="ECO:0000313" key="2">
    <source>
        <dbReference type="EMBL" id="CAG5170095.1"/>
    </source>
</evidence>
<dbReference type="Proteomes" id="UP000676310">
    <property type="component" value="Unassembled WGS sequence"/>
</dbReference>
<protein>
    <recommendedName>
        <fullName evidence="4">SprT-like domain-containing protein</fullName>
    </recommendedName>
</protein>
<comment type="caution">
    <text evidence="2">The sequence shown here is derived from an EMBL/GenBank/DDBJ whole genome shotgun (WGS) entry which is preliminary data.</text>
</comment>
<gene>
    <name evidence="2" type="ORF">ALTATR162_LOCUS7128</name>
</gene>
<evidence type="ECO:0000256" key="1">
    <source>
        <dbReference type="SAM" id="MobiDB-lite"/>
    </source>
</evidence>
<dbReference type="RefSeq" id="XP_043170690.1">
    <property type="nucleotide sequence ID" value="XM_043314755.1"/>
</dbReference>
<name>A0A8J2I7Y8_9PLEO</name>
<keyword evidence="3" id="KW-1185">Reference proteome</keyword>
<feature type="region of interest" description="Disordered" evidence="1">
    <location>
        <begin position="1"/>
        <end position="21"/>
    </location>
</feature>
<dbReference type="GeneID" id="67019094"/>
<dbReference type="OrthoDB" id="3660832at2759"/>
<evidence type="ECO:0000313" key="3">
    <source>
        <dbReference type="Proteomes" id="UP000676310"/>
    </source>
</evidence>
<sequence length="305" mass="35207">MCRRFPHNYKSADPLNPIPPPDTPEEFINMVRKHHKKNRKERLEHDTEQKVCANSCDKAIAARGTLGKPGYRERVPLRLSGHHALRLCDEIKRSTEVGWDGFRAVQRKAYVALQAVIKDTSDHALIKRLGKDDANEVSEDEMMSLVKIFSTIFFPTKWSDAKMELDFKWEDWRDRPEIIGLYCSPTTGTPSIHMSAFNYDDKVPSYGELNGLAMDRLATILHELVHAYLDHYACRCMKNQESFEEDVDQLEGHGWAWQRIASLVERAAPDIIGLPLNLTRFEAIKCHWGALTYWPTQKEANDWQL</sequence>
<reference evidence="2" key="1">
    <citation type="submission" date="2021-05" db="EMBL/GenBank/DDBJ databases">
        <authorList>
            <person name="Stam R."/>
        </authorList>
    </citation>
    <scope>NUCLEOTIDE SEQUENCE</scope>
    <source>
        <strain evidence="2">CS162</strain>
    </source>
</reference>